<dbReference type="InterPro" id="IPR021205">
    <property type="entry name" value="Lanti_perm_SpaE/MutE/EpiE-like"/>
</dbReference>
<keyword evidence="1" id="KW-1133">Transmembrane helix</keyword>
<feature type="transmembrane region" description="Helical" evidence="1">
    <location>
        <begin position="70"/>
        <end position="94"/>
    </location>
</feature>
<sequence length="267" mass="27814">MTAVPPSARARRPRRDDPSLAAVAATELARLRRGFPAWFTVGLPFALVLPLGVIAVASPEGQAGQVWSTWFRVVVMFWGVLLPMAAALYASMAVRQDESARAVLYGYAVPRHRYLVGRFAALTVLGLAQAVLLLALLAPIGVALEGPHTVGPTALAVLVPWASASASVALCVLVAEVWGFAPAVCVGVAGMMFGALLADKSVWWAVPMGWPMTVVVPLAGIRANGVPLPPGDPLADTGVIPLAVALSLASTAVLLAIGARHVNRKEL</sequence>
<evidence type="ECO:0000256" key="1">
    <source>
        <dbReference type="SAM" id="Phobius"/>
    </source>
</evidence>
<evidence type="ECO:0008006" key="4">
    <source>
        <dbReference type="Google" id="ProtNLM"/>
    </source>
</evidence>
<organism evidence="2 3">
    <name type="scientific">Streptomonospora mangrovi</name>
    <dbReference type="NCBI Taxonomy" id="2883123"/>
    <lineage>
        <taxon>Bacteria</taxon>
        <taxon>Bacillati</taxon>
        <taxon>Actinomycetota</taxon>
        <taxon>Actinomycetes</taxon>
        <taxon>Streptosporangiales</taxon>
        <taxon>Nocardiopsidaceae</taxon>
        <taxon>Streptomonospora</taxon>
    </lineage>
</organism>
<protein>
    <recommendedName>
        <fullName evidence="4">ABC-2 family transporter protein</fullName>
    </recommendedName>
</protein>
<reference evidence="2" key="1">
    <citation type="submission" date="2021-10" db="EMBL/GenBank/DDBJ databases">
        <title>Streptomonospora sp. nov., isolated from mangrove soil.</title>
        <authorList>
            <person name="Chen X."/>
            <person name="Ge X."/>
            <person name="Liu W."/>
        </authorList>
    </citation>
    <scope>NUCLEOTIDE SEQUENCE</scope>
    <source>
        <strain evidence="2">S1-112</strain>
    </source>
</reference>
<gene>
    <name evidence="2" type="ORF">LG943_04530</name>
</gene>
<dbReference type="AlphaFoldDB" id="A0A9X3NH36"/>
<evidence type="ECO:0000313" key="3">
    <source>
        <dbReference type="Proteomes" id="UP001140076"/>
    </source>
</evidence>
<keyword evidence="1" id="KW-0472">Membrane</keyword>
<evidence type="ECO:0000313" key="2">
    <source>
        <dbReference type="EMBL" id="MDA0563599.1"/>
    </source>
</evidence>
<accession>A0A9X3NH36</accession>
<comment type="caution">
    <text evidence="2">The sequence shown here is derived from an EMBL/GenBank/DDBJ whole genome shotgun (WGS) entry which is preliminary data.</text>
</comment>
<dbReference type="CDD" id="cd21807">
    <property type="entry name" value="ABC-2_lan_permease_MutE_EpiE-like"/>
    <property type="match status" value="1"/>
</dbReference>
<name>A0A9X3NH36_9ACTN</name>
<dbReference type="EMBL" id="JAJAQC010000005">
    <property type="protein sequence ID" value="MDA0563599.1"/>
    <property type="molecule type" value="Genomic_DNA"/>
</dbReference>
<keyword evidence="3" id="KW-1185">Reference proteome</keyword>
<feature type="transmembrane region" description="Helical" evidence="1">
    <location>
        <begin position="37"/>
        <end position="58"/>
    </location>
</feature>
<dbReference type="RefSeq" id="WP_270070876.1">
    <property type="nucleotide sequence ID" value="NZ_JAJAQC010000005.1"/>
</dbReference>
<dbReference type="Proteomes" id="UP001140076">
    <property type="component" value="Unassembled WGS sequence"/>
</dbReference>
<proteinExistence type="predicted"/>
<feature type="transmembrane region" description="Helical" evidence="1">
    <location>
        <begin position="115"/>
        <end position="144"/>
    </location>
</feature>
<feature type="transmembrane region" description="Helical" evidence="1">
    <location>
        <begin position="164"/>
        <end position="189"/>
    </location>
</feature>
<feature type="transmembrane region" description="Helical" evidence="1">
    <location>
        <begin position="239"/>
        <end position="259"/>
    </location>
</feature>
<keyword evidence="1" id="KW-0812">Transmembrane</keyword>